<evidence type="ECO:0000259" key="4">
    <source>
        <dbReference type="Pfam" id="PF13407"/>
    </source>
</evidence>
<evidence type="ECO:0000256" key="3">
    <source>
        <dbReference type="ARBA" id="ARBA00022729"/>
    </source>
</evidence>
<evidence type="ECO:0000256" key="2">
    <source>
        <dbReference type="ARBA" id="ARBA00007639"/>
    </source>
</evidence>
<comment type="similarity">
    <text evidence="2">Belongs to the bacterial solute-binding protein 2 family.</text>
</comment>
<dbReference type="SUPFAM" id="SSF53822">
    <property type="entry name" value="Periplasmic binding protein-like I"/>
    <property type="match status" value="1"/>
</dbReference>
<dbReference type="PANTHER" id="PTHR46847:SF1">
    <property type="entry name" value="D-ALLOSE-BINDING PERIPLASMIC PROTEIN-RELATED"/>
    <property type="match status" value="1"/>
</dbReference>
<evidence type="ECO:0000313" key="6">
    <source>
        <dbReference type="Proteomes" id="UP001500621"/>
    </source>
</evidence>
<evidence type="ECO:0000256" key="1">
    <source>
        <dbReference type="ARBA" id="ARBA00004196"/>
    </source>
</evidence>
<protein>
    <recommendedName>
        <fullName evidence="4">Periplasmic binding protein domain-containing protein</fullName>
    </recommendedName>
</protein>
<dbReference type="PANTHER" id="PTHR46847">
    <property type="entry name" value="D-ALLOSE-BINDING PERIPLASMIC PROTEIN-RELATED"/>
    <property type="match status" value="1"/>
</dbReference>
<keyword evidence="3" id="KW-0732">Signal</keyword>
<accession>A0ABP8W439</accession>
<dbReference type="InterPro" id="IPR025997">
    <property type="entry name" value="SBP_2_dom"/>
</dbReference>
<dbReference type="InterPro" id="IPR028082">
    <property type="entry name" value="Peripla_BP_I"/>
</dbReference>
<feature type="domain" description="Periplasmic binding protein" evidence="4">
    <location>
        <begin position="45"/>
        <end position="306"/>
    </location>
</feature>
<gene>
    <name evidence="5" type="ORF">GCM10023226_17560</name>
</gene>
<evidence type="ECO:0000313" key="5">
    <source>
        <dbReference type="EMBL" id="GAA4680868.1"/>
    </source>
</evidence>
<sequence length="333" mass="34524">MALAVTGLVLGAAACGGGGSGDTAGGSSSSDLSDKKVTLVHCGDVNPWCAVYNKTIIDGLEAEGVSVEYLQDPFDVALEIQNLNSAIASRPDLILVSPTDDNSLVPSLQQAKAQNIPVIINNSMPAEAAEDLVTATVNADQASLGTFAAQNIVEGLQEIGVESGNVIAITGSDATATSGDRMEAFEAELAKTPEYELVEVRNGNWDPAATGEIASQLFAQYESRGGIQAAYGMADYMANAIIQSAEQAGLPVGVGDKGLIVTGSNCFKVGIDNIRAGKQYGTATQTPSAEGEFVVEHVLAFLRGEEIEKVNLNSEDRVTADNLDEFADSCSQA</sequence>
<name>A0ABP8W439_9ACTN</name>
<organism evidence="5 6">
    <name type="scientific">Nocardioides nanhaiensis</name>
    <dbReference type="NCBI Taxonomy" id="1476871"/>
    <lineage>
        <taxon>Bacteria</taxon>
        <taxon>Bacillati</taxon>
        <taxon>Actinomycetota</taxon>
        <taxon>Actinomycetes</taxon>
        <taxon>Propionibacteriales</taxon>
        <taxon>Nocardioidaceae</taxon>
        <taxon>Nocardioides</taxon>
    </lineage>
</organism>
<dbReference type="Gene3D" id="3.40.50.2300">
    <property type="match status" value="2"/>
</dbReference>
<dbReference type="EMBL" id="BAABIM010000002">
    <property type="protein sequence ID" value="GAA4680868.1"/>
    <property type="molecule type" value="Genomic_DNA"/>
</dbReference>
<dbReference type="CDD" id="cd01536">
    <property type="entry name" value="PBP1_ABC_sugar_binding-like"/>
    <property type="match status" value="1"/>
</dbReference>
<dbReference type="RefSeq" id="WP_345264831.1">
    <property type="nucleotide sequence ID" value="NZ_BAABIM010000002.1"/>
</dbReference>
<dbReference type="Proteomes" id="UP001500621">
    <property type="component" value="Unassembled WGS sequence"/>
</dbReference>
<reference evidence="6" key="1">
    <citation type="journal article" date="2019" name="Int. J. Syst. Evol. Microbiol.">
        <title>The Global Catalogue of Microorganisms (GCM) 10K type strain sequencing project: providing services to taxonomists for standard genome sequencing and annotation.</title>
        <authorList>
            <consortium name="The Broad Institute Genomics Platform"/>
            <consortium name="The Broad Institute Genome Sequencing Center for Infectious Disease"/>
            <person name="Wu L."/>
            <person name="Ma J."/>
        </authorList>
    </citation>
    <scope>NUCLEOTIDE SEQUENCE [LARGE SCALE GENOMIC DNA]</scope>
    <source>
        <strain evidence="6">JCM 18127</strain>
    </source>
</reference>
<comment type="caution">
    <text evidence="5">The sequence shown here is derived from an EMBL/GenBank/DDBJ whole genome shotgun (WGS) entry which is preliminary data.</text>
</comment>
<keyword evidence="6" id="KW-1185">Reference proteome</keyword>
<dbReference type="Pfam" id="PF13407">
    <property type="entry name" value="Peripla_BP_4"/>
    <property type="match status" value="1"/>
</dbReference>
<proteinExistence type="inferred from homology"/>
<comment type="subcellular location">
    <subcellularLocation>
        <location evidence="1">Cell envelope</location>
    </subcellularLocation>
</comment>